<dbReference type="GO" id="GO:0005524">
    <property type="term" value="F:ATP binding"/>
    <property type="evidence" value="ECO:0007669"/>
    <property type="project" value="UniProtKB-UniRule"/>
</dbReference>
<dbReference type="AlphaFoldDB" id="A0A844XT11"/>
<evidence type="ECO:0000256" key="11">
    <source>
        <dbReference type="ARBA" id="ARBA00034923"/>
    </source>
</evidence>
<dbReference type="Pfam" id="PF13361">
    <property type="entry name" value="UvrD_C"/>
    <property type="match status" value="1"/>
</dbReference>
<keyword evidence="5 13" id="KW-0067">ATP-binding</keyword>
<evidence type="ECO:0000256" key="5">
    <source>
        <dbReference type="ARBA" id="ARBA00022840"/>
    </source>
</evidence>
<evidence type="ECO:0000256" key="3">
    <source>
        <dbReference type="ARBA" id="ARBA00022801"/>
    </source>
</evidence>
<comment type="function">
    <text evidence="8">Has both ATPase and helicase activities. Unwinds DNA duplexes with 3' to 5' polarity with respect to the bound strand and initiates unwinding most effectively when a single-stranded region is present. Involved in the post-incision events of nucleotide excision repair and methyl-directed mismatch repair.</text>
</comment>
<evidence type="ECO:0000259" key="15">
    <source>
        <dbReference type="PROSITE" id="PS51198"/>
    </source>
</evidence>
<evidence type="ECO:0000256" key="6">
    <source>
        <dbReference type="ARBA" id="ARBA00023125"/>
    </source>
</evidence>
<organism evidence="17 18">
    <name type="scientific">Qipengyuania vulgaris</name>
    <dbReference type="NCBI Taxonomy" id="291985"/>
    <lineage>
        <taxon>Bacteria</taxon>
        <taxon>Pseudomonadati</taxon>
        <taxon>Pseudomonadota</taxon>
        <taxon>Alphaproteobacteria</taxon>
        <taxon>Sphingomonadales</taxon>
        <taxon>Erythrobacteraceae</taxon>
        <taxon>Qipengyuania</taxon>
    </lineage>
</organism>
<evidence type="ECO:0000256" key="9">
    <source>
        <dbReference type="ARBA" id="ARBA00034617"/>
    </source>
</evidence>
<dbReference type="OrthoDB" id="9806690at2"/>
<dbReference type="SUPFAM" id="SSF52540">
    <property type="entry name" value="P-loop containing nucleoside triphosphate hydrolases"/>
    <property type="match status" value="1"/>
</dbReference>
<accession>A0A844XT11</accession>
<dbReference type="Gene3D" id="3.40.50.300">
    <property type="entry name" value="P-loop containing nucleotide triphosphate hydrolases"/>
    <property type="match status" value="2"/>
</dbReference>
<dbReference type="RefSeq" id="WP_160727924.1">
    <property type="nucleotide sequence ID" value="NZ_WTYC01000004.1"/>
</dbReference>
<proteinExistence type="inferred from homology"/>
<evidence type="ECO:0000256" key="4">
    <source>
        <dbReference type="ARBA" id="ARBA00022806"/>
    </source>
</evidence>
<dbReference type="CDD" id="cd17932">
    <property type="entry name" value="DEXQc_UvrD"/>
    <property type="match status" value="1"/>
</dbReference>
<dbReference type="InterPro" id="IPR014016">
    <property type="entry name" value="UvrD-like_ATP-bd"/>
</dbReference>
<comment type="catalytic activity">
    <reaction evidence="9">
        <text>Couples ATP hydrolysis with the unwinding of duplex DNA by translocating in the 3'-5' direction.</text>
        <dbReference type="EC" id="5.6.2.4"/>
    </reaction>
</comment>
<evidence type="ECO:0000256" key="1">
    <source>
        <dbReference type="ARBA" id="ARBA00009922"/>
    </source>
</evidence>
<feature type="domain" description="UvrD-like helicase C-terminal" evidence="16">
    <location>
        <begin position="303"/>
        <end position="570"/>
    </location>
</feature>
<dbReference type="Pfam" id="PF00580">
    <property type="entry name" value="UvrD-helicase"/>
    <property type="match status" value="1"/>
</dbReference>
<keyword evidence="4 13" id="KW-0347">Helicase</keyword>
<keyword evidence="3 13" id="KW-0378">Hydrolase</keyword>
<dbReference type="GO" id="GO:0016787">
    <property type="term" value="F:hydrolase activity"/>
    <property type="evidence" value="ECO:0007669"/>
    <property type="project" value="UniProtKB-UniRule"/>
</dbReference>
<comment type="caution">
    <text evidence="17">The sequence shown here is derived from an EMBL/GenBank/DDBJ whole genome shotgun (WGS) entry which is preliminary data.</text>
</comment>
<dbReference type="GO" id="GO:0003677">
    <property type="term" value="F:DNA binding"/>
    <property type="evidence" value="ECO:0007669"/>
    <property type="project" value="UniProtKB-KW"/>
</dbReference>
<evidence type="ECO:0000256" key="12">
    <source>
        <dbReference type="ARBA" id="ARBA00048988"/>
    </source>
</evidence>
<dbReference type="InterPro" id="IPR014017">
    <property type="entry name" value="DNA_helicase_UvrD-like_C"/>
</dbReference>
<dbReference type="PANTHER" id="PTHR11070">
    <property type="entry name" value="UVRD / RECB / PCRA DNA HELICASE FAMILY MEMBER"/>
    <property type="match status" value="1"/>
</dbReference>
<evidence type="ECO:0000256" key="10">
    <source>
        <dbReference type="ARBA" id="ARBA00034808"/>
    </source>
</evidence>
<feature type="region of interest" description="Disordered" evidence="14">
    <location>
        <begin position="674"/>
        <end position="707"/>
    </location>
</feature>
<dbReference type="Gene3D" id="1.10.10.160">
    <property type="match status" value="1"/>
</dbReference>
<reference evidence="17 18" key="1">
    <citation type="submission" date="2019-12" db="EMBL/GenBank/DDBJ databases">
        <title>Genomic-based taxomic classification of the family Erythrobacteraceae.</title>
        <authorList>
            <person name="Xu L."/>
        </authorList>
    </citation>
    <scope>NUCLEOTIDE SEQUENCE [LARGE SCALE GENOMIC DNA]</scope>
    <source>
        <strain evidence="17 18">DSM 17792</strain>
    </source>
</reference>
<dbReference type="InterPro" id="IPR000212">
    <property type="entry name" value="DNA_helicase_UvrD/REP"/>
</dbReference>
<evidence type="ECO:0000256" key="2">
    <source>
        <dbReference type="ARBA" id="ARBA00022741"/>
    </source>
</evidence>
<evidence type="ECO:0000256" key="7">
    <source>
        <dbReference type="ARBA" id="ARBA00023235"/>
    </source>
</evidence>
<dbReference type="CDD" id="cd18807">
    <property type="entry name" value="SF1_C_UvrD"/>
    <property type="match status" value="1"/>
</dbReference>
<evidence type="ECO:0000313" key="17">
    <source>
        <dbReference type="EMBL" id="MXO48367.1"/>
    </source>
</evidence>
<dbReference type="GO" id="GO:0043138">
    <property type="term" value="F:3'-5' DNA helicase activity"/>
    <property type="evidence" value="ECO:0007669"/>
    <property type="project" value="UniProtKB-EC"/>
</dbReference>
<dbReference type="InterPro" id="IPR013986">
    <property type="entry name" value="DExx_box_DNA_helicase_dom_sf"/>
</dbReference>
<comment type="similarity">
    <text evidence="1">Belongs to the helicase family. UvrD subfamily.</text>
</comment>
<keyword evidence="6" id="KW-0238">DNA-binding</keyword>
<name>A0A844XT11_9SPHN</name>
<dbReference type="GO" id="GO:0000725">
    <property type="term" value="P:recombinational repair"/>
    <property type="evidence" value="ECO:0007669"/>
    <property type="project" value="TreeGrafter"/>
</dbReference>
<gene>
    <name evidence="17" type="ORF">GRI69_08870</name>
</gene>
<evidence type="ECO:0000313" key="18">
    <source>
        <dbReference type="Proteomes" id="UP000448199"/>
    </source>
</evidence>
<keyword evidence="2 13" id="KW-0547">Nucleotide-binding</keyword>
<keyword evidence="18" id="KW-1185">Reference proteome</keyword>
<protein>
    <recommendedName>
        <fullName evidence="10">DNA 3'-5' helicase</fullName>
        <ecNumber evidence="10">5.6.2.4</ecNumber>
    </recommendedName>
    <alternativeName>
        <fullName evidence="11">DNA 3'-5' helicase II</fullName>
    </alternativeName>
</protein>
<dbReference type="GO" id="GO:0005829">
    <property type="term" value="C:cytosol"/>
    <property type="evidence" value="ECO:0007669"/>
    <property type="project" value="TreeGrafter"/>
</dbReference>
<dbReference type="InterPro" id="IPR027417">
    <property type="entry name" value="P-loop_NTPase"/>
</dbReference>
<feature type="region of interest" description="Disordered" evidence="14">
    <location>
        <begin position="1"/>
        <end position="21"/>
    </location>
</feature>
<dbReference type="FunFam" id="3.40.50.300:FF:001890">
    <property type="entry name" value="DNA helicase"/>
    <property type="match status" value="1"/>
</dbReference>
<dbReference type="FunFam" id="1.10.486.10:FF:000003">
    <property type="entry name" value="ATP-dependent DNA helicase"/>
    <property type="match status" value="1"/>
</dbReference>
<feature type="binding site" evidence="13">
    <location>
        <begin position="42"/>
        <end position="49"/>
    </location>
    <ligand>
        <name>ATP</name>
        <dbReference type="ChEBI" id="CHEBI:30616"/>
    </ligand>
</feature>
<feature type="domain" description="UvrD-like helicase ATP-binding" evidence="15">
    <location>
        <begin position="21"/>
        <end position="302"/>
    </location>
</feature>
<evidence type="ECO:0000256" key="13">
    <source>
        <dbReference type="PROSITE-ProRule" id="PRU00560"/>
    </source>
</evidence>
<dbReference type="EMBL" id="WTYC01000004">
    <property type="protein sequence ID" value="MXO48367.1"/>
    <property type="molecule type" value="Genomic_DNA"/>
</dbReference>
<evidence type="ECO:0000259" key="16">
    <source>
        <dbReference type="PROSITE" id="PS51217"/>
    </source>
</evidence>
<keyword evidence="7" id="KW-0413">Isomerase</keyword>
<dbReference type="PROSITE" id="PS51198">
    <property type="entry name" value="UVRD_HELICASE_ATP_BIND"/>
    <property type="match status" value="1"/>
</dbReference>
<dbReference type="PROSITE" id="PS51217">
    <property type="entry name" value="UVRD_HELICASE_CTER"/>
    <property type="match status" value="1"/>
</dbReference>
<evidence type="ECO:0000256" key="8">
    <source>
        <dbReference type="ARBA" id="ARBA00025289"/>
    </source>
</evidence>
<evidence type="ECO:0000256" key="14">
    <source>
        <dbReference type="SAM" id="MobiDB-lite"/>
    </source>
</evidence>
<dbReference type="PANTHER" id="PTHR11070:SF2">
    <property type="entry name" value="ATP-DEPENDENT DNA HELICASE SRS2"/>
    <property type="match status" value="1"/>
</dbReference>
<comment type="catalytic activity">
    <reaction evidence="12">
        <text>ATP + H2O = ADP + phosphate + H(+)</text>
        <dbReference type="Rhea" id="RHEA:13065"/>
        <dbReference type="ChEBI" id="CHEBI:15377"/>
        <dbReference type="ChEBI" id="CHEBI:15378"/>
        <dbReference type="ChEBI" id="CHEBI:30616"/>
        <dbReference type="ChEBI" id="CHEBI:43474"/>
        <dbReference type="ChEBI" id="CHEBI:456216"/>
        <dbReference type="EC" id="5.6.2.4"/>
    </reaction>
</comment>
<dbReference type="Gene3D" id="1.10.486.10">
    <property type="entry name" value="PCRA, domain 4"/>
    <property type="match status" value="1"/>
</dbReference>
<dbReference type="EC" id="5.6.2.4" evidence="10"/>
<dbReference type="GO" id="GO:0033202">
    <property type="term" value="C:DNA helicase complex"/>
    <property type="evidence" value="ECO:0007669"/>
    <property type="project" value="TreeGrafter"/>
</dbReference>
<dbReference type="Proteomes" id="UP000448199">
    <property type="component" value="Unassembled WGS sequence"/>
</dbReference>
<sequence length="770" mass="86722">MSELPAPVDSAGNDAVPPYAAQLNPPQREAVLTTEGPVLMLAGAGTGKTAALTARLAHLIATRRAWPSEILCVTFTNKAAREMRHRVGRHIGDAVEGMPWLGTFHSIGAKMLRRQAELVGLQSNYTIIDTDDQLRLLKQLIQENDLDEKRWPARQLAGLIDRWKNRGLNPGDLDAVENEAYANGRGTQFYKLYQDRLKTLNACDFGDLLLHILNIFRQHHDVLGQYQQRFKYILVDEYQDTNQVQYLWLRLLAQTRKNICVVGDDDQSIYSWRGAEVANILKFEKDFPGAAVIKLEQNYRSTPQILAAASGLINANSERLGKTLWTELPAGEKVRIVGVWDAPEEARRVGEAIERLESEGAPLDQVAILVRAQYQTREFEDRFIQIGLNYRIVGGFRFYERAEIRDALAYLRTIAQPADDLAFERIYNQPKRGLGAKTLEAMRRHARKTQTPLAAASLDLADSDELPSRARNTLVGLLGQFVQWRELEEKVSPSELLRTVLVESGYEEMLQKDRSAESAGRLENLTELARAMEEYETLGDFLEHVSLVMDNDRADDGEKLTIMTMHAAKGLEFDHVFLPGWEEGVFPSQRAIDEGGLASLEEERRLAYVAITRAKRRCTIYHAANRRIYGQWTSSIPSRFIEELPDEHIESETTMSGGASLWRANWTENEDPFAHVSNARPDRSTARGPGWQRALSTGYDSTPKRLAEPGKSAASFAAKPRADIAIGARVFHEKFGYGVVMDQEGNKLEIEFEKAGTKRVLDSFVRLVTD</sequence>